<feature type="compositionally biased region" description="Pro residues" evidence="1">
    <location>
        <begin position="353"/>
        <end position="363"/>
    </location>
</feature>
<evidence type="ECO:0000256" key="1">
    <source>
        <dbReference type="SAM" id="MobiDB-lite"/>
    </source>
</evidence>
<accession>A0A9W9D345</accession>
<dbReference type="AlphaFoldDB" id="A0A9W9D345"/>
<dbReference type="EMBL" id="JAPEVA010000104">
    <property type="protein sequence ID" value="KAJ4399593.1"/>
    <property type="molecule type" value="Genomic_DNA"/>
</dbReference>
<feature type="region of interest" description="Disordered" evidence="1">
    <location>
        <begin position="328"/>
        <end position="366"/>
    </location>
</feature>
<keyword evidence="3" id="KW-1185">Reference proteome</keyword>
<feature type="region of interest" description="Disordered" evidence="1">
    <location>
        <begin position="482"/>
        <end position="566"/>
    </location>
</feature>
<feature type="compositionally biased region" description="Acidic residues" evidence="1">
    <location>
        <begin position="488"/>
        <end position="518"/>
    </location>
</feature>
<gene>
    <name evidence="2" type="ORF">N0V91_009337</name>
</gene>
<dbReference type="OrthoDB" id="10251412at2759"/>
<organism evidence="2 3">
    <name type="scientific">Didymella pomorum</name>
    <dbReference type="NCBI Taxonomy" id="749634"/>
    <lineage>
        <taxon>Eukaryota</taxon>
        <taxon>Fungi</taxon>
        <taxon>Dikarya</taxon>
        <taxon>Ascomycota</taxon>
        <taxon>Pezizomycotina</taxon>
        <taxon>Dothideomycetes</taxon>
        <taxon>Pleosporomycetidae</taxon>
        <taxon>Pleosporales</taxon>
        <taxon>Pleosporineae</taxon>
        <taxon>Didymellaceae</taxon>
        <taxon>Didymella</taxon>
    </lineage>
</organism>
<evidence type="ECO:0000313" key="2">
    <source>
        <dbReference type="EMBL" id="KAJ4399593.1"/>
    </source>
</evidence>
<reference evidence="2" key="1">
    <citation type="submission" date="2022-10" db="EMBL/GenBank/DDBJ databases">
        <title>Tapping the CABI collections for fungal endophytes: first genome assemblies for Collariella, Neodidymelliopsis, Ascochyta clinopodiicola, Didymella pomorum, Didymosphaeria variabile, Neocosmospora piperis and Neocucurbitaria cava.</title>
        <authorList>
            <person name="Hill R."/>
        </authorList>
    </citation>
    <scope>NUCLEOTIDE SEQUENCE</scope>
    <source>
        <strain evidence="2">IMI 355091</strain>
    </source>
</reference>
<evidence type="ECO:0000313" key="3">
    <source>
        <dbReference type="Proteomes" id="UP001140510"/>
    </source>
</evidence>
<comment type="caution">
    <text evidence="2">The sequence shown here is derived from an EMBL/GenBank/DDBJ whole genome shotgun (WGS) entry which is preliminary data.</text>
</comment>
<proteinExistence type="predicted"/>
<protein>
    <submittedName>
        <fullName evidence="2">Uncharacterized protein</fullName>
    </submittedName>
</protein>
<sequence>MKEQVSKPDFLEVLMNEFLNESMTKQIFILVQERVLKNAGFSLKVLAWAVAVFLPTKLHTAKVIAWLRYHATNTVELNANDALTTDLRIWISKQPSSDLLKRLPTFEQLERKDLSCDPKTYRTNKEEGKFQTVVSSSGYIPFFFEGKLLVLHQTEGDVNGWNGSYGKVTLRCLWGSAKPFQALFDAVWRGAKTSHIEIIFVRANVDNQSYNDTKRPMHAVDMDLEIKEELIADLQEFFDPKTEEIQFLCKIITSGWNLLPYQFNLANMTDNDPKDKYQALLRRCLVAFKDIDEMNIVRQRPMVTLPATEMSATNTSNSSLETQLDVKWVSSPSSPPLPTIAPGHSVGVERTQDPPPPPPPPPKKTQVTLSGLLNLLDGIDSKEGHTIIITTNAPKSLQHKGPAAVTFKSIFKSIKRNKPSEAQMSKMTAQLGQIVPKNYLTPAEVLPFCRKRRTKAVKALRELPVEIKRKRDKKVLFQYDINDRAPEPEFDDEDDDSQVPDLSEYEAADLEESDDQGDDDHGNEGSPKIPAKAASEVLRVASNELDDDSDGLAYGNHNDDTDSEDV</sequence>
<name>A0A9W9D345_9PLEO</name>
<dbReference type="Proteomes" id="UP001140510">
    <property type="component" value="Unassembled WGS sequence"/>
</dbReference>